<name>A0A397RZZ3_9MOLU</name>
<evidence type="ECO:0000313" key="3">
    <source>
        <dbReference type="EMBL" id="RIA75911.1"/>
    </source>
</evidence>
<feature type="transmembrane region" description="Helical" evidence="1">
    <location>
        <begin position="189"/>
        <end position="210"/>
    </location>
</feature>
<keyword evidence="1" id="KW-0472">Membrane</keyword>
<proteinExistence type="predicted"/>
<dbReference type="OrthoDB" id="371155at2"/>
<feature type="transmembrane region" description="Helical" evidence="1">
    <location>
        <begin position="164"/>
        <end position="183"/>
    </location>
</feature>
<evidence type="ECO:0000313" key="4">
    <source>
        <dbReference type="Proteomes" id="UP000266506"/>
    </source>
</evidence>
<dbReference type="RefSeq" id="WP_119016232.1">
    <property type="nucleotide sequence ID" value="NZ_QXEV01000009.1"/>
</dbReference>
<feature type="transmembrane region" description="Helical" evidence="1">
    <location>
        <begin position="96"/>
        <end position="113"/>
    </location>
</feature>
<sequence length="215" mass="24174">MKKFINLYTILGCSFLFLFLVLMLLLNVDKAVIAESGQAVGLSHINNLVSYSYKDNIDTMTDLLMYVTFTVVIFEVCLGIYQLIKRKSLFKVDIEIIIFGASLVLIIACWLLFDHVIKINIRPTHEEKGSFPSTHVLLTTFLALASHAFICFKYKNNFAKYGSLSLAVIIIAIVLFGRVASGMHYITDVIGGLFLGLAFYFATFGIIKVFKVEEE</sequence>
<dbReference type="InParanoid" id="A0A397RZZ3"/>
<reference evidence="3 4" key="1">
    <citation type="submission" date="2018-08" db="EMBL/GenBank/DDBJ databases">
        <title>Genomic Encyclopedia of Archaeal and Bacterial Type Strains, Phase II (KMG-II): from individual species to whole genera.</title>
        <authorList>
            <person name="Goeker M."/>
        </authorList>
    </citation>
    <scope>NUCLEOTIDE SEQUENCE [LARGE SCALE GENOMIC DNA]</scope>
    <source>
        <strain evidence="3 4">ATCC 27112</strain>
    </source>
</reference>
<accession>A0A397RZZ3</accession>
<dbReference type="Pfam" id="PF01569">
    <property type="entry name" value="PAP2"/>
    <property type="match status" value="1"/>
</dbReference>
<organism evidence="3 4">
    <name type="scientific">Anaeroplasma bactoclasticum</name>
    <dbReference type="NCBI Taxonomy" id="2088"/>
    <lineage>
        <taxon>Bacteria</taxon>
        <taxon>Bacillati</taxon>
        <taxon>Mycoplasmatota</taxon>
        <taxon>Mollicutes</taxon>
        <taxon>Anaeroplasmatales</taxon>
        <taxon>Anaeroplasmataceae</taxon>
        <taxon>Anaeroplasma</taxon>
    </lineage>
</organism>
<feature type="transmembrane region" description="Helical" evidence="1">
    <location>
        <begin position="63"/>
        <end position="84"/>
    </location>
</feature>
<feature type="domain" description="Phosphatidic acid phosphatase type 2/haloperoxidase" evidence="2">
    <location>
        <begin position="125"/>
        <end position="206"/>
    </location>
</feature>
<dbReference type="AlphaFoldDB" id="A0A397RZZ3"/>
<protein>
    <submittedName>
        <fullName evidence="3">Undecaprenyl-diphosphatase</fullName>
    </submittedName>
</protein>
<dbReference type="Gene3D" id="1.20.144.10">
    <property type="entry name" value="Phosphatidic acid phosphatase type 2/haloperoxidase"/>
    <property type="match status" value="1"/>
</dbReference>
<dbReference type="InterPro" id="IPR036938">
    <property type="entry name" value="PAP2/HPO_sf"/>
</dbReference>
<dbReference type="EMBL" id="QXEV01000009">
    <property type="protein sequence ID" value="RIA75911.1"/>
    <property type="molecule type" value="Genomic_DNA"/>
</dbReference>
<dbReference type="Proteomes" id="UP000266506">
    <property type="component" value="Unassembled WGS sequence"/>
</dbReference>
<evidence type="ECO:0000259" key="2">
    <source>
        <dbReference type="Pfam" id="PF01569"/>
    </source>
</evidence>
<dbReference type="GO" id="GO:0042392">
    <property type="term" value="F:sphingosine-1-phosphate phosphatase activity"/>
    <property type="evidence" value="ECO:0007669"/>
    <property type="project" value="TreeGrafter"/>
</dbReference>
<dbReference type="CDD" id="cd01610">
    <property type="entry name" value="PAP2_like"/>
    <property type="match status" value="1"/>
</dbReference>
<keyword evidence="1" id="KW-1133">Transmembrane helix</keyword>
<keyword evidence="1" id="KW-0812">Transmembrane</keyword>
<dbReference type="PANTHER" id="PTHR14969">
    <property type="entry name" value="SPHINGOSINE-1-PHOSPHATE PHOSPHOHYDROLASE"/>
    <property type="match status" value="1"/>
</dbReference>
<dbReference type="InterPro" id="IPR000326">
    <property type="entry name" value="PAP2/HPO"/>
</dbReference>
<feature type="transmembrane region" description="Helical" evidence="1">
    <location>
        <begin position="133"/>
        <end position="152"/>
    </location>
</feature>
<dbReference type="PANTHER" id="PTHR14969:SF13">
    <property type="entry name" value="AT30094P"/>
    <property type="match status" value="1"/>
</dbReference>
<feature type="transmembrane region" description="Helical" evidence="1">
    <location>
        <begin position="7"/>
        <end position="26"/>
    </location>
</feature>
<evidence type="ECO:0000256" key="1">
    <source>
        <dbReference type="SAM" id="Phobius"/>
    </source>
</evidence>
<gene>
    <name evidence="3" type="ORF">EI71_01084</name>
</gene>
<dbReference type="SUPFAM" id="SSF48317">
    <property type="entry name" value="Acid phosphatase/Vanadium-dependent haloperoxidase"/>
    <property type="match status" value="1"/>
</dbReference>
<keyword evidence="4" id="KW-1185">Reference proteome</keyword>
<comment type="caution">
    <text evidence="3">The sequence shown here is derived from an EMBL/GenBank/DDBJ whole genome shotgun (WGS) entry which is preliminary data.</text>
</comment>